<feature type="coiled-coil region" evidence="1">
    <location>
        <begin position="99"/>
        <end position="162"/>
    </location>
</feature>
<feature type="compositionally biased region" description="Basic and acidic residues" evidence="2">
    <location>
        <begin position="184"/>
        <end position="195"/>
    </location>
</feature>
<dbReference type="InterPro" id="IPR018997">
    <property type="entry name" value="PUB_domain"/>
</dbReference>
<feature type="compositionally biased region" description="Basic and acidic residues" evidence="2">
    <location>
        <begin position="202"/>
        <end position="229"/>
    </location>
</feature>
<dbReference type="InterPro" id="IPR036339">
    <property type="entry name" value="PUB-like_dom_sf"/>
</dbReference>
<organism evidence="4 5">
    <name type="scientific">Trypanosoma theileri</name>
    <dbReference type="NCBI Taxonomy" id="67003"/>
    <lineage>
        <taxon>Eukaryota</taxon>
        <taxon>Discoba</taxon>
        <taxon>Euglenozoa</taxon>
        <taxon>Kinetoplastea</taxon>
        <taxon>Metakinetoplastina</taxon>
        <taxon>Trypanosomatida</taxon>
        <taxon>Trypanosomatidae</taxon>
        <taxon>Trypanosoma</taxon>
    </lineage>
</organism>
<dbReference type="AlphaFoldDB" id="A0A1X0P8K7"/>
<dbReference type="RefSeq" id="XP_028887274.1">
    <property type="nucleotide sequence ID" value="XM_029021852.1"/>
</dbReference>
<dbReference type="STRING" id="67003.A0A1X0P8K7"/>
<proteinExistence type="predicted"/>
<dbReference type="SUPFAM" id="SSF143503">
    <property type="entry name" value="PUG domain-like"/>
    <property type="match status" value="1"/>
</dbReference>
<reference evidence="4 5" key="1">
    <citation type="submission" date="2017-03" db="EMBL/GenBank/DDBJ databases">
        <title>An alternative strategy for trypanosome survival in the mammalian bloodstream revealed through genome and transcriptome analysis of the ubiquitous bovine parasite Trypanosoma (Megatrypanum) theileri.</title>
        <authorList>
            <person name="Kelly S."/>
            <person name="Ivens A."/>
            <person name="Mott A."/>
            <person name="O'Neill E."/>
            <person name="Emms D."/>
            <person name="Macleod O."/>
            <person name="Voorheis P."/>
            <person name="Matthews J."/>
            <person name="Matthews K."/>
            <person name="Carrington M."/>
        </authorList>
    </citation>
    <scope>NUCLEOTIDE SEQUENCE [LARGE SCALE GENOMIC DNA]</scope>
    <source>
        <strain evidence="4">Edinburgh</strain>
    </source>
</reference>
<feature type="region of interest" description="Disordered" evidence="2">
    <location>
        <begin position="1"/>
        <end position="26"/>
    </location>
</feature>
<dbReference type="EMBL" id="NBCO01000002">
    <property type="protein sequence ID" value="ORC93208.1"/>
    <property type="molecule type" value="Genomic_DNA"/>
</dbReference>
<keyword evidence="1" id="KW-0175">Coiled coil</keyword>
<dbReference type="Gene3D" id="1.20.58.2190">
    <property type="match status" value="1"/>
</dbReference>
<dbReference type="Pfam" id="PF09409">
    <property type="entry name" value="PUB"/>
    <property type="match status" value="1"/>
</dbReference>
<gene>
    <name evidence="4" type="ORF">TM35_000025340</name>
</gene>
<evidence type="ECO:0000256" key="1">
    <source>
        <dbReference type="SAM" id="Coils"/>
    </source>
</evidence>
<evidence type="ECO:0000313" key="5">
    <source>
        <dbReference type="Proteomes" id="UP000192257"/>
    </source>
</evidence>
<evidence type="ECO:0000313" key="4">
    <source>
        <dbReference type="EMBL" id="ORC93208.1"/>
    </source>
</evidence>
<feature type="region of interest" description="Disordered" evidence="2">
    <location>
        <begin position="184"/>
        <end position="231"/>
    </location>
</feature>
<dbReference type="OrthoDB" id="49605at2759"/>
<name>A0A1X0P8K7_9TRYP</name>
<keyword evidence="5" id="KW-1185">Reference proteome</keyword>
<sequence>MSGHENENESGVRGTRDLSSNSSTAEDDNKTYFISQALFETLQGKGFSDNAIKKSIVAGCIDEGSCTQWITMHEGHPELDTPLDDGVQVVVKVKRVLTEAEREAKVRELREKAKAKSEEAKRLAAEEERRRIEMGRKALETKEKLDALRREAELAAVRKEKEADAIARRRVKLQILADKYVRGGMSREEAQRTAEAELEAAAQKRREESAAQMDKQTREAETTRGEVRSATESWNLQSITASVGTSLGDVFDKPADPPAALPHLVEEMLKYQNHSMVRQCITVLRTILTNIHNHPFDITKRTLKTSTNTFSTKLLPVLPALQLLHTCGFELVTDANGSESLMATTVVIRVIEEALQLLPKDVEV</sequence>
<accession>A0A1X0P8K7</accession>
<dbReference type="GeneID" id="39981632"/>
<comment type="caution">
    <text evidence="4">The sequence shown here is derived from an EMBL/GenBank/DDBJ whole genome shotgun (WGS) entry which is preliminary data.</text>
</comment>
<dbReference type="Proteomes" id="UP000192257">
    <property type="component" value="Unassembled WGS sequence"/>
</dbReference>
<dbReference type="CDD" id="cd09212">
    <property type="entry name" value="PUB"/>
    <property type="match status" value="1"/>
</dbReference>
<dbReference type="PANTHER" id="PTHR46713">
    <property type="entry name" value="F13M7.16 PROTEIN"/>
    <property type="match status" value="1"/>
</dbReference>
<evidence type="ECO:0000259" key="3">
    <source>
        <dbReference type="Pfam" id="PF09409"/>
    </source>
</evidence>
<dbReference type="PANTHER" id="PTHR46713:SF1">
    <property type="entry name" value="F13M7.16 PROTEIN"/>
    <property type="match status" value="1"/>
</dbReference>
<feature type="domain" description="PUB" evidence="3">
    <location>
        <begin position="277"/>
        <end position="339"/>
    </location>
</feature>
<evidence type="ECO:0000256" key="2">
    <source>
        <dbReference type="SAM" id="MobiDB-lite"/>
    </source>
</evidence>
<dbReference type="VEuPathDB" id="TriTrypDB:TM35_000025340"/>
<protein>
    <submittedName>
        <fullName evidence="4">Putative ubiquitin regulatory protein (ISS)</fullName>
    </submittedName>
</protein>